<feature type="compositionally biased region" description="Basic and acidic residues" evidence="2">
    <location>
        <begin position="441"/>
        <end position="454"/>
    </location>
</feature>
<dbReference type="GO" id="GO:0004527">
    <property type="term" value="F:exonuclease activity"/>
    <property type="evidence" value="ECO:0007669"/>
    <property type="project" value="UniProtKB-KW"/>
</dbReference>
<dbReference type="EMBL" id="QTTN01000015">
    <property type="protein sequence ID" value="REE84415.1"/>
    <property type="molecule type" value="Genomic_DNA"/>
</dbReference>
<dbReference type="InterPro" id="IPR050535">
    <property type="entry name" value="DNA_Repair-Maintenance_Comp"/>
</dbReference>
<dbReference type="Pfam" id="PF00149">
    <property type="entry name" value="Metallophos"/>
    <property type="match status" value="1"/>
</dbReference>
<dbReference type="PANTHER" id="PTHR30337">
    <property type="entry name" value="COMPONENT OF ATP-DEPENDENT DSDNA EXONUCLEASE"/>
    <property type="match status" value="1"/>
</dbReference>
<evidence type="ECO:0000313" key="4">
    <source>
        <dbReference type="EMBL" id="REE84415.1"/>
    </source>
</evidence>
<dbReference type="InterPro" id="IPR041796">
    <property type="entry name" value="Mre11_N"/>
</dbReference>
<dbReference type="CDD" id="cd00840">
    <property type="entry name" value="MPP_Mre11_N"/>
    <property type="match status" value="1"/>
</dbReference>
<evidence type="ECO:0000313" key="5">
    <source>
        <dbReference type="Proteomes" id="UP000256304"/>
    </source>
</evidence>
<dbReference type="PANTHER" id="PTHR30337:SF7">
    <property type="entry name" value="PHOSPHOESTERASE"/>
    <property type="match status" value="1"/>
</dbReference>
<feature type="domain" description="Calcineurin-like phosphoesterase" evidence="3">
    <location>
        <begin position="2"/>
        <end position="198"/>
    </location>
</feature>
<gene>
    <name evidence="4" type="ORF">A8990_11592</name>
</gene>
<name>A0A3D9S6E8_9BACL</name>
<sequence>MHAADLHVDSPFRGLTDAPAEVREALQSSTFQAVRNLVDTALSEEVDFVVIAGDLYDSADRSLRAQLYLQREWKRLHAKGVQLFVIHGNHDPLSGQRAKLEWPKSVHFYGSEKVEKEAAYTKSGELAAYVHGISYGTRSVTENLAARYEADGGSGVYQIAMLHGNVDGQEGHDPYSPCSLSELAGSGFHYWALGHIHGRAVLHTYPHVVYSGNTQGRHSKETGAKGCYIVDVSASYETELKFVPLDAVRWENIVVQIAGIESEQVLLMTLEKAALEAASGCERRSSMLRLSLEGRGPLHHRLSDATFVQELLMGIRERIAEINEWQGNASEPWCWIYRIETASGAELDLELLGREDSFTGELIRSSMSIENDDDALEELVSEALQPLYANARLRKLVRSRQDERSRQWLAGARELAAGLLLEDAAVKDGDKTADSLGKAGAKTEDSGQERGDGV</sequence>
<comment type="caution">
    <text evidence="4">The sequence shown here is derived from an EMBL/GenBank/DDBJ whole genome shotgun (WGS) entry which is preliminary data.</text>
</comment>
<reference evidence="4 5" key="1">
    <citation type="submission" date="2018-08" db="EMBL/GenBank/DDBJ databases">
        <title>Genomic Encyclopedia of Type Strains, Phase III (KMG-III): the genomes of soil and plant-associated and newly described type strains.</title>
        <authorList>
            <person name="Whitman W."/>
        </authorList>
    </citation>
    <scope>NUCLEOTIDE SEQUENCE [LARGE SCALE GENOMIC DNA]</scope>
    <source>
        <strain evidence="4 5">CGMCC 1.10966</strain>
    </source>
</reference>
<dbReference type="InterPro" id="IPR014576">
    <property type="entry name" value="Pesterase_YhaO"/>
</dbReference>
<feature type="region of interest" description="Disordered" evidence="2">
    <location>
        <begin position="430"/>
        <end position="454"/>
    </location>
</feature>
<protein>
    <submittedName>
        <fullName evidence="4">DNA repair exonuclease SbcCD nuclease subunit</fullName>
    </submittedName>
</protein>
<accession>A0A3D9S6E8</accession>
<keyword evidence="4" id="KW-0540">Nuclease</keyword>
<organism evidence="4 5">
    <name type="scientific">Paenibacillus taihuensis</name>
    <dbReference type="NCBI Taxonomy" id="1156355"/>
    <lineage>
        <taxon>Bacteria</taxon>
        <taxon>Bacillati</taxon>
        <taxon>Bacillota</taxon>
        <taxon>Bacilli</taxon>
        <taxon>Bacillales</taxon>
        <taxon>Paenibacillaceae</taxon>
        <taxon>Paenibacillus</taxon>
    </lineage>
</organism>
<dbReference type="Gene3D" id="3.60.21.10">
    <property type="match status" value="1"/>
</dbReference>
<dbReference type="SUPFAM" id="SSF56300">
    <property type="entry name" value="Metallo-dependent phosphatases"/>
    <property type="match status" value="1"/>
</dbReference>
<evidence type="ECO:0000259" key="3">
    <source>
        <dbReference type="Pfam" id="PF00149"/>
    </source>
</evidence>
<dbReference type="AlphaFoldDB" id="A0A3D9S6E8"/>
<dbReference type="PIRSF" id="PIRSF033091">
    <property type="entry name" value="Pesterase_YhaO"/>
    <property type="match status" value="1"/>
</dbReference>
<proteinExistence type="predicted"/>
<evidence type="ECO:0000256" key="1">
    <source>
        <dbReference type="ARBA" id="ARBA00022801"/>
    </source>
</evidence>
<keyword evidence="1" id="KW-0378">Hydrolase</keyword>
<dbReference type="InterPro" id="IPR004843">
    <property type="entry name" value="Calcineurin-like_PHP"/>
</dbReference>
<keyword evidence="5" id="KW-1185">Reference proteome</keyword>
<dbReference type="Proteomes" id="UP000256304">
    <property type="component" value="Unassembled WGS sequence"/>
</dbReference>
<dbReference type="InterPro" id="IPR029052">
    <property type="entry name" value="Metallo-depent_PP-like"/>
</dbReference>
<evidence type="ECO:0000256" key="2">
    <source>
        <dbReference type="SAM" id="MobiDB-lite"/>
    </source>
</evidence>
<keyword evidence="4" id="KW-0269">Exonuclease</keyword>